<gene>
    <name evidence="2" type="ORF">FHG71_16350</name>
</gene>
<comment type="caution">
    <text evidence="2">The sequence shown here is derived from an EMBL/GenBank/DDBJ whole genome shotgun (WGS) entry which is preliminary data.</text>
</comment>
<evidence type="ECO:0000313" key="2">
    <source>
        <dbReference type="EMBL" id="TNC66558.1"/>
    </source>
</evidence>
<name>A0A5C4N7K3_9RHOB</name>
<accession>A0A5C4N7K3</accession>
<dbReference type="OrthoDB" id="7873504at2"/>
<keyword evidence="3" id="KW-1185">Reference proteome</keyword>
<dbReference type="RefSeq" id="WP_139082775.1">
    <property type="nucleotide sequence ID" value="NZ_VDFV01000032.1"/>
</dbReference>
<evidence type="ECO:0000313" key="3">
    <source>
        <dbReference type="Proteomes" id="UP000305709"/>
    </source>
</evidence>
<evidence type="ECO:0000256" key="1">
    <source>
        <dbReference type="SAM" id="MobiDB-lite"/>
    </source>
</evidence>
<protein>
    <submittedName>
        <fullName evidence="2">Uncharacterized protein</fullName>
    </submittedName>
</protein>
<feature type="region of interest" description="Disordered" evidence="1">
    <location>
        <begin position="204"/>
        <end position="233"/>
    </location>
</feature>
<dbReference type="Proteomes" id="UP000305709">
    <property type="component" value="Unassembled WGS sequence"/>
</dbReference>
<sequence length="312" mass="34932">MKKRLGRTGEDFGGGSVVFYKQGWLPITQVYIVASYAAERRLAKTENRPLFFTPDRLGPATKEALDIINHARRVGVLLGNGEVVSADPDLLRNIGLGWTAKEIDLGIGVPVVEKSAPQNFHVDLAVGTVGSGSASKLGNRRPEEIEAALRQRYGQKLGGHIVLDEVEIVPEIERRFGYSWGYLVELTTWITPVSFGDEYEEVETIDQTEPQSSGESEGLAVKLSEADTRNSCEQPNQLLKRRPGMLPKLDETEQKRLLEKFHAEFPFGVPYRQSQNVEADFIDWVEEEFQKTVKRSTIRKYLGLGRKAGTKK</sequence>
<dbReference type="AlphaFoldDB" id="A0A5C4N7K3"/>
<proteinExistence type="predicted"/>
<organism evidence="2 3">
    <name type="scientific">Rubellimicrobium roseum</name>
    <dbReference type="NCBI Taxonomy" id="687525"/>
    <lineage>
        <taxon>Bacteria</taxon>
        <taxon>Pseudomonadati</taxon>
        <taxon>Pseudomonadota</taxon>
        <taxon>Alphaproteobacteria</taxon>
        <taxon>Rhodobacterales</taxon>
        <taxon>Roseobacteraceae</taxon>
        <taxon>Rubellimicrobium</taxon>
    </lineage>
</organism>
<dbReference type="EMBL" id="VDFV01000032">
    <property type="protein sequence ID" value="TNC66558.1"/>
    <property type="molecule type" value="Genomic_DNA"/>
</dbReference>
<reference evidence="2 3" key="1">
    <citation type="submission" date="2019-06" db="EMBL/GenBank/DDBJ databases">
        <authorList>
            <person name="Jiang L."/>
        </authorList>
    </citation>
    <scope>NUCLEOTIDE SEQUENCE [LARGE SCALE GENOMIC DNA]</scope>
    <source>
        <strain evidence="2 3">YIM 48858</strain>
    </source>
</reference>